<geneLocation type="mitochondrion" evidence="4"/>
<dbReference type="PANTHER" id="PTHR11710">
    <property type="entry name" value="40S RIBOSOMAL PROTEIN S19"/>
    <property type="match status" value="1"/>
</dbReference>
<dbReference type="GO" id="GO:0022627">
    <property type="term" value="C:cytosolic small ribosomal subunit"/>
    <property type="evidence" value="ECO:0007669"/>
    <property type="project" value="TreeGrafter"/>
</dbReference>
<dbReference type="SMART" id="SM01413">
    <property type="entry name" value="Ribosomal_S19e"/>
    <property type="match status" value="1"/>
</dbReference>
<gene>
    <name evidence="4" type="ORF">PLBR_LOCUS1813</name>
</gene>
<name>A0A3P3Y344_PLABS</name>
<keyword evidence="4" id="KW-0496">Mitochondrion</keyword>
<dbReference type="GO" id="GO:0003723">
    <property type="term" value="F:RNA binding"/>
    <property type="evidence" value="ECO:0007669"/>
    <property type="project" value="TreeGrafter"/>
</dbReference>
<dbReference type="AlphaFoldDB" id="A0A3P3Y344"/>
<keyword evidence="3" id="KW-0687">Ribonucleoprotein</keyword>
<organism evidence="4 5">
    <name type="scientific">Plasmodiophora brassicae</name>
    <name type="common">Clubroot disease agent</name>
    <dbReference type="NCBI Taxonomy" id="37360"/>
    <lineage>
        <taxon>Eukaryota</taxon>
        <taxon>Sar</taxon>
        <taxon>Rhizaria</taxon>
        <taxon>Endomyxa</taxon>
        <taxon>Phytomyxea</taxon>
        <taxon>Plasmodiophorida</taxon>
        <taxon>Plasmodiophoridae</taxon>
        <taxon>Plasmodiophora</taxon>
    </lineage>
</organism>
<dbReference type="GO" id="GO:0006412">
    <property type="term" value="P:translation"/>
    <property type="evidence" value="ECO:0007669"/>
    <property type="project" value="InterPro"/>
</dbReference>
<dbReference type="InterPro" id="IPR001266">
    <property type="entry name" value="Ribosomal_eS19"/>
</dbReference>
<evidence type="ECO:0000256" key="2">
    <source>
        <dbReference type="ARBA" id="ARBA00022980"/>
    </source>
</evidence>
<dbReference type="Pfam" id="PF01090">
    <property type="entry name" value="Ribosomal_S19e"/>
    <property type="match status" value="1"/>
</dbReference>
<evidence type="ECO:0000256" key="1">
    <source>
        <dbReference type="ARBA" id="ARBA00010014"/>
    </source>
</evidence>
<protein>
    <recommendedName>
        <fullName evidence="6">40S ribosomal protein S19</fullName>
    </recommendedName>
</protein>
<evidence type="ECO:0008006" key="6">
    <source>
        <dbReference type="Google" id="ProtNLM"/>
    </source>
</evidence>
<dbReference type="InterPro" id="IPR036388">
    <property type="entry name" value="WH-like_DNA-bd_sf"/>
</dbReference>
<reference evidence="4 5" key="1">
    <citation type="submission" date="2018-03" db="EMBL/GenBank/DDBJ databases">
        <authorList>
            <person name="Fogelqvist J."/>
        </authorList>
    </citation>
    <scope>NUCLEOTIDE SEQUENCE [LARGE SCALE GENOMIC DNA]</scope>
</reference>
<evidence type="ECO:0000313" key="4">
    <source>
        <dbReference type="EMBL" id="SPQ94598.1"/>
    </source>
</evidence>
<sequence length="190" mass="20707">MAVVIIGAAARGGAARCRVRAAECATASRVHCVANACYRVAMAVGKLVKDVPADKFVQALAEHFKKSDKIKVPSWAEYCKTAAYKELPPQNADWYYLRAAAIARRVYLRGGSVGGLQKVYGGADRRGVRRNKFALAAKGIIRNILQQLESCEIVQKDETKKGRRVTSKGRRELDTIASKIEVASQPGIAM</sequence>
<evidence type="ECO:0000256" key="3">
    <source>
        <dbReference type="ARBA" id="ARBA00023274"/>
    </source>
</evidence>
<dbReference type="FunFam" id="1.10.10.10:FF:000118">
    <property type="entry name" value="40S ribosomal protein S19"/>
    <property type="match status" value="1"/>
</dbReference>
<proteinExistence type="inferred from homology"/>
<dbReference type="EMBL" id="OVEO01000003">
    <property type="protein sequence ID" value="SPQ94598.1"/>
    <property type="molecule type" value="Genomic_DNA"/>
</dbReference>
<dbReference type="GO" id="GO:0000028">
    <property type="term" value="P:ribosomal small subunit assembly"/>
    <property type="evidence" value="ECO:0007669"/>
    <property type="project" value="TreeGrafter"/>
</dbReference>
<dbReference type="Proteomes" id="UP000290189">
    <property type="component" value="Unassembled WGS sequence"/>
</dbReference>
<comment type="similarity">
    <text evidence="1">Belongs to the eukaryotic ribosomal protein eS19 family.</text>
</comment>
<dbReference type="SUPFAM" id="SSF46785">
    <property type="entry name" value="Winged helix' DNA-binding domain"/>
    <property type="match status" value="1"/>
</dbReference>
<keyword evidence="2" id="KW-0689">Ribosomal protein</keyword>
<evidence type="ECO:0000313" key="5">
    <source>
        <dbReference type="Proteomes" id="UP000290189"/>
    </source>
</evidence>
<dbReference type="InterPro" id="IPR036390">
    <property type="entry name" value="WH_DNA-bd_sf"/>
</dbReference>
<dbReference type="GO" id="GO:0003735">
    <property type="term" value="F:structural constituent of ribosome"/>
    <property type="evidence" value="ECO:0007669"/>
    <property type="project" value="InterPro"/>
</dbReference>
<dbReference type="Gene3D" id="1.10.10.10">
    <property type="entry name" value="Winged helix-like DNA-binding domain superfamily/Winged helix DNA-binding domain"/>
    <property type="match status" value="1"/>
</dbReference>
<dbReference type="PANTHER" id="PTHR11710:SF0">
    <property type="entry name" value="40S RIBOSOMAL PROTEIN S19"/>
    <property type="match status" value="1"/>
</dbReference>
<accession>A0A3P3Y344</accession>